<keyword evidence="4" id="KW-1185">Reference proteome</keyword>
<dbReference type="OrthoDB" id="8115056at2"/>
<feature type="chain" id="PRO_5012312388" evidence="2">
    <location>
        <begin position="36"/>
        <end position="445"/>
    </location>
</feature>
<gene>
    <name evidence="3" type="ORF">SAMN06265368_4235</name>
</gene>
<dbReference type="Proteomes" id="UP000219439">
    <property type="component" value="Unassembled WGS sequence"/>
</dbReference>
<dbReference type="EMBL" id="OBEL01000007">
    <property type="protein sequence ID" value="SNZ21118.1"/>
    <property type="molecule type" value="Genomic_DNA"/>
</dbReference>
<feature type="signal peptide" evidence="2">
    <location>
        <begin position="1"/>
        <end position="35"/>
    </location>
</feature>
<protein>
    <submittedName>
        <fullName evidence="3">Uncharacterized protein</fullName>
    </submittedName>
</protein>
<reference evidence="3 4" key="1">
    <citation type="submission" date="2017-09" db="EMBL/GenBank/DDBJ databases">
        <authorList>
            <person name="Ehlers B."/>
            <person name="Leendertz F.H."/>
        </authorList>
    </citation>
    <scope>NUCLEOTIDE SEQUENCE [LARGE SCALE GENOMIC DNA]</scope>
    <source>
        <strain evidence="3 4">DSM 18289</strain>
    </source>
</reference>
<proteinExistence type="predicted"/>
<name>A0A285PI66_9HYPH</name>
<organism evidence="3 4">
    <name type="scientific">Cohaesibacter gelatinilyticus</name>
    <dbReference type="NCBI Taxonomy" id="372072"/>
    <lineage>
        <taxon>Bacteria</taxon>
        <taxon>Pseudomonadati</taxon>
        <taxon>Pseudomonadota</taxon>
        <taxon>Alphaproteobacteria</taxon>
        <taxon>Hyphomicrobiales</taxon>
        <taxon>Cohaesibacteraceae</taxon>
    </lineage>
</organism>
<dbReference type="AlphaFoldDB" id="A0A285PI66"/>
<evidence type="ECO:0000256" key="1">
    <source>
        <dbReference type="SAM" id="MobiDB-lite"/>
    </source>
</evidence>
<evidence type="ECO:0000313" key="4">
    <source>
        <dbReference type="Proteomes" id="UP000219439"/>
    </source>
</evidence>
<feature type="compositionally biased region" description="Polar residues" evidence="1">
    <location>
        <begin position="186"/>
        <end position="203"/>
    </location>
</feature>
<evidence type="ECO:0000256" key="2">
    <source>
        <dbReference type="SAM" id="SignalP"/>
    </source>
</evidence>
<dbReference type="RefSeq" id="WP_097155505.1">
    <property type="nucleotide sequence ID" value="NZ_OBEL01000007.1"/>
</dbReference>
<keyword evidence="2" id="KW-0732">Signal</keyword>
<sequence length="445" mass="49448">MLSHISQFKPGKLARRLGLASALCLPLITSPAALADEGKDMLEKLFTAHKTMTDFGMPGVIKNAGMRLPFFEYQSMLKLDALRKRVHPLTGGKTAKVEDYKISGKAKDGPNDSRRYLVIVRNEGKSNLLKIDVIKNGVGMQIVNITGEDAAGTWSLLDGKADTTLKAPKKAAEQTSDQSAPAKPDQQASTQTEAAPAPTQGQTEAIVEPSKPAQLTAFKADFDGSDLGAGWRVENEDRNLYLVENGELMVINRSRHPEHLENSDLSNLFLRDGAIPDEDFRIETKARIDIKTGHEKVSIGLRESEDRYLAANLMMRKDGCGHNLWMTVENRRPLRGMEERSHTTLVEYSLFKDRWLHSHCGEEPRKKADAILARLQKEGAVLSLAKSGLFYRAELEVGKDQPLRFVSDEFSHFEPLSNAFLHISEGSHDQDEAVVMVEHYSLSTN</sequence>
<evidence type="ECO:0000313" key="3">
    <source>
        <dbReference type="EMBL" id="SNZ21118.1"/>
    </source>
</evidence>
<feature type="region of interest" description="Disordered" evidence="1">
    <location>
        <begin position="166"/>
        <end position="209"/>
    </location>
</feature>
<accession>A0A285PI66</accession>